<name>A0ABV1UL66_9ACTN</name>
<keyword evidence="2" id="KW-1185">Reference proteome</keyword>
<accession>A0ABV1UL66</accession>
<proteinExistence type="predicted"/>
<organism evidence="1 2">
    <name type="scientific">Streptomyces sp. 900105245</name>
    <dbReference type="NCBI Taxonomy" id="3154379"/>
    <lineage>
        <taxon>Bacteria</taxon>
        <taxon>Bacillati</taxon>
        <taxon>Actinomycetota</taxon>
        <taxon>Actinomycetes</taxon>
        <taxon>Kitasatosporales</taxon>
        <taxon>Streptomycetaceae</taxon>
        <taxon>Streptomyces</taxon>
    </lineage>
</organism>
<protein>
    <submittedName>
        <fullName evidence="1">Uncharacterized protein</fullName>
    </submittedName>
</protein>
<gene>
    <name evidence="1" type="ORF">ABT272_43730</name>
</gene>
<evidence type="ECO:0000313" key="1">
    <source>
        <dbReference type="EMBL" id="MER6434478.1"/>
    </source>
</evidence>
<dbReference type="EMBL" id="JBEPAZ010000119">
    <property type="protein sequence ID" value="MER6434478.1"/>
    <property type="molecule type" value="Genomic_DNA"/>
</dbReference>
<sequence>MPYPTTYPTAAADQHVIDLAGRPCPRLTGPIDLARRLAELDEHYIRTRFVELDELAASREGGAEAVRRLMADGRLPQPAYRLDDGTDMVAVDFFAPVDAAGGVEALGASPVKVGTRLLITRRA</sequence>
<dbReference type="RefSeq" id="WP_352066294.1">
    <property type="nucleotide sequence ID" value="NZ_JBEPAZ010000119.1"/>
</dbReference>
<reference evidence="1 2" key="1">
    <citation type="submission" date="2024-06" db="EMBL/GenBank/DDBJ databases">
        <title>The Natural Products Discovery Center: Release of the First 8490 Sequenced Strains for Exploring Actinobacteria Biosynthetic Diversity.</title>
        <authorList>
            <person name="Kalkreuter E."/>
            <person name="Kautsar S.A."/>
            <person name="Yang D."/>
            <person name="Bader C.D."/>
            <person name="Teijaro C.N."/>
            <person name="Fluegel L."/>
            <person name="Davis C.M."/>
            <person name="Simpson J.R."/>
            <person name="Lauterbach L."/>
            <person name="Steele A.D."/>
            <person name="Gui C."/>
            <person name="Meng S."/>
            <person name="Li G."/>
            <person name="Viehrig K."/>
            <person name="Ye F."/>
            <person name="Su P."/>
            <person name="Kiefer A.F."/>
            <person name="Nichols A."/>
            <person name="Cepeda A.J."/>
            <person name="Yan W."/>
            <person name="Fan B."/>
            <person name="Jiang Y."/>
            <person name="Adhikari A."/>
            <person name="Zheng C.-J."/>
            <person name="Schuster L."/>
            <person name="Cowan T.M."/>
            <person name="Smanski M.J."/>
            <person name="Chevrette M.G."/>
            <person name="De Carvalho L.P.S."/>
            <person name="Shen B."/>
        </authorList>
    </citation>
    <scope>NUCLEOTIDE SEQUENCE [LARGE SCALE GENOMIC DNA]</scope>
    <source>
        <strain evidence="1 2">NPDC001166</strain>
    </source>
</reference>
<dbReference type="Proteomes" id="UP001470023">
    <property type="component" value="Unassembled WGS sequence"/>
</dbReference>
<comment type="caution">
    <text evidence="1">The sequence shown here is derived from an EMBL/GenBank/DDBJ whole genome shotgun (WGS) entry which is preliminary data.</text>
</comment>
<evidence type="ECO:0000313" key="2">
    <source>
        <dbReference type="Proteomes" id="UP001470023"/>
    </source>
</evidence>